<comment type="pathway">
    <text evidence="2">Carbohydrate biosynthesis; dTDP-L-rhamnose biosynthesis.</text>
</comment>
<dbReference type="InterPro" id="IPR005913">
    <property type="entry name" value="dTDP_dehydrorham_reduct"/>
</dbReference>
<protein>
    <recommendedName>
        <fullName evidence="2">dTDP-4-dehydrorhamnose reductase</fullName>
        <ecNumber evidence="2">1.1.1.133</ecNumber>
    </recommendedName>
</protein>
<evidence type="ECO:0000313" key="5">
    <source>
        <dbReference type="Proteomes" id="UP001594288"/>
    </source>
</evidence>
<keyword evidence="2 4" id="KW-0560">Oxidoreductase</keyword>
<dbReference type="NCBIfam" id="TIGR01214">
    <property type="entry name" value="rmlD"/>
    <property type="match status" value="1"/>
</dbReference>
<dbReference type="Gene3D" id="3.90.25.10">
    <property type="entry name" value="UDP-galactose 4-epimerase, domain 1"/>
    <property type="match status" value="1"/>
</dbReference>
<dbReference type="Pfam" id="PF04321">
    <property type="entry name" value="RmlD_sub_bind"/>
    <property type="match status" value="1"/>
</dbReference>
<dbReference type="SUPFAM" id="SSF51735">
    <property type="entry name" value="NAD(P)-binding Rossmann-fold domains"/>
    <property type="match status" value="1"/>
</dbReference>
<dbReference type="Gene3D" id="3.40.50.720">
    <property type="entry name" value="NAD(P)-binding Rossmann-like Domain"/>
    <property type="match status" value="1"/>
</dbReference>
<dbReference type="PANTHER" id="PTHR10491:SF4">
    <property type="entry name" value="METHIONINE ADENOSYLTRANSFERASE 2 SUBUNIT BETA"/>
    <property type="match status" value="1"/>
</dbReference>
<comment type="function">
    <text evidence="2">Catalyzes the reduction of dTDP-6-deoxy-L-lyxo-4-hexulose to yield dTDP-L-rhamnose.</text>
</comment>
<feature type="domain" description="RmlD-like substrate binding" evidence="3">
    <location>
        <begin position="1"/>
        <end position="282"/>
    </location>
</feature>
<comment type="caution">
    <text evidence="4">The sequence shown here is derived from an EMBL/GenBank/DDBJ whole genome shotgun (WGS) entry which is preliminary data.</text>
</comment>
<dbReference type="EMBL" id="JBHPEI010000028">
    <property type="protein sequence ID" value="MFC1799767.1"/>
    <property type="molecule type" value="Genomic_DNA"/>
</dbReference>
<reference evidence="4 5" key="1">
    <citation type="submission" date="2024-09" db="EMBL/GenBank/DDBJ databases">
        <authorList>
            <person name="D'Angelo T."/>
        </authorList>
    </citation>
    <scope>NUCLEOTIDE SEQUENCE [LARGE SCALE GENOMIC DNA]</scope>
    <source>
        <strain evidence="4">SAG AM-311-F02</strain>
    </source>
</reference>
<evidence type="ECO:0000256" key="1">
    <source>
        <dbReference type="ARBA" id="ARBA00010944"/>
    </source>
</evidence>
<sequence>MRILVTGAKGMLGTDLCEVLASGHQVTGVDLEDFNIAEAGPTSRAVAEIKPEVIFHLAAFTDVETCETQHPKAFECNAVGAMNIAGAARDAGAYLIYLSTDYVFNGKKGEPYTEEDETDPINYYGLTKLHGEHYVKKLAPRHLVVRISWLFGPNGRNFVDTIVRKAMELKGVAGGPLRVVNDQRGCPTYTGHFAEGLARLLALGLGGTVHLASSGSATWFELAGEALRLAGIDCEVEPIPSEAYPTVATRPANSVIISSVLEGTGFRPLPPWQEGLREHLKRKGMLKESE</sequence>
<evidence type="ECO:0000256" key="2">
    <source>
        <dbReference type="RuleBase" id="RU364082"/>
    </source>
</evidence>
<keyword evidence="5" id="KW-1185">Reference proteome</keyword>
<gene>
    <name evidence="4" type="primary">rfbD</name>
    <name evidence="4" type="ORF">ACFL2Z_02515</name>
</gene>
<dbReference type="Proteomes" id="UP001594288">
    <property type="component" value="Unassembled WGS sequence"/>
</dbReference>
<dbReference type="EC" id="1.1.1.133" evidence="2"/>
<dbReference type="InterPro" id="IPR029903">
    <property type="entry name" value="RmlD-like-bd"/>
</dbReference>
<keyword evidence="2" id="KW-0521">NADP</keyword>
<comment type="similarity">
    <text evidence="1 2">Belongs to the dTDP-4-dehydrorhamnose reductase family.</text>
</comment>
<dbReference type="PANTHER" id="PTHR10491">
    <property type="entry name" value="DTDP-4-DEHYDRORHAMNOSE REDUCTASE"/>
    <property type="match status" value="1"/>
</dbReference>
<evidence type="ECO:0000313" key="4">
    <source>
        <dbReference type="EMBL" id="MFC1799767.1"/>
    </source>
</evidence>
<evidence type="ECO:0000259" key="3">
    <source>
        <dbReference type="Pfam" id="PF04321"/>
    </source>
</evidence>
<name>A0ABV6YPC9_UNCEI</name>
<dbReference type="CDD" id="cd05254">
    <property type="entry name" value="dTDP_HR_like_SDR_e"/>
    <property type="match status" value="1"/>
</dbReference>
<dbReference type="InterPro" id="IPR036291">
    <property type="entry name" value="NAD(P)-bd_dom_sf"/>
</dbReference>
<proteinExistence type="inferred from homology"/>
<dbReference type="GO" id="GO:0008831">
    <property type="term" value="F:dTDP-4-dehydrorhamnose reductase activity"/>
    <property type="evidence" value="ECO:0007669"/>
    <property type="project" value="UniProtKB-EC"/>
</dbReference>
<organism evidence="4 5">
    <name type="scientific">Eiseniibacteriota bacterium</name>
    <dbReference type="NCBI Taxonomy" id="2212470"/>
    <lineage>
        <taxon>Bacteria</taxon>
        <taxon>Candidatus Eiseniibacteriota</taxon>
    </lineage>
</organism>
<accession>A0ABV6YPC9</accession>